<evidence type="ECO:0000313" key="2">
    <source>
        <dbReference type="Proteomes" id="UP001162483"/>
    </source>
</evidence>
<sequence length="72" mass="8005">MNGHVVFWDLSHVPKDYREGRREDTFRFRSPRPVGAGTCQIRIPNPQRYQSLMGSGGAVLKAELPLLGGAPL</sequence>
<comment type="caution">
    <text evidence="1">The sequence shown here is derived from an EMBL/GenBank/DDBJ whole genome shotgun (WGS) entry which is preliminary data.</text>
</comment>
<proteinExistence type="predicted"/>
<name>A0ABN9FRJ8_9NEOB</name>
<gene>
    <name evidence="1" type="ORF">SPARVUS_LOCUS12654262</name>
</gene>
<accession>A0ABN9FRJ8</accession>
<dbReference type="EMBL" id="CATNWA010017337">
    <property type="protein sequence ID" value="CAI9599695.1"/>
    <property type="molecule type" value="Genomic_DNA"/>
</dbReference>
<reference evidence="1" key="1">
    <citation type="submission" date="2023-05" db="EMBL/GenBank/DDBJ databases">
        <authorList>
            <person name="Stuckert A."/>
        </authorList>
    </citation>
    <scope>NUCLEOTIDE SEQUENCE</scope>
</reference>
<organism evidence="1 2">
    <name type="scientific">Staurois parvus</name>
    <dbReference type="NCBI Taxonomy" id="386267"/>
    <lineage>
        <taxon>Eukaryota</taxon>
        <taxon>Metazoa</taxon>
        <taxon>Chordata</taxon>
        <taxon>Craniata</taxon>
        <taxon>Vertebrata</taxon>
        <taxon>Euteleostomi</taxon>
        <taxon>Amphibia</taxon>
        <taxon>Batrachia</taxon>
        <taxon>Anura</taxon>
        <taxon>Neobatrachia</taxon>
        <taxon>Ranoidea</taxon>
        <taxon>Ranidae</taxon>
        <taxon>Staurois</taxon>
    </lineage>
</organism>
<dbReference type="Proteomes" id="UP001162483">
    <property type="component" value="Unassembled WGS sequence"/>
</dbReference>
<evidence type="ECO:0000313" key="1">
    <source>
        <dbReference type="EMBL" id="CAI9599695.1"/>
    </source>
</evidence>
<keyword evidence="2" id="KW-1185">Reference proteome</keyword>
<protein>
    <submittedName>
        <fullName evidence="1">Uncharacterized protein</fullName>
    </submittedName>
</protein>